<accession>A0AAV7G0V4</accession>
<organism evidence="1 2">
    <name type="scientific">Dendrobium chrysotoxum</name>
    <name type="common">Orchid</name>
    <dbReference type="NCBI Taxonomy" id="161865"/>
    <lineage>
        <taxon>Eukaryota</taxon>
        <taxon>Viridiplantae</taxon>
        <taxon>Streptophyta</taxon>
        <taxon>Embryophyta</taxon>
        <taxon>Tracheophyta</taxon>
        <taxon>Spermatophyta</taxon>
        <taxon>Magnoliopsida</taxon>
        <taxon>Liliopsida</taxon>
        <taxon>Asparagales</taxon>
        <taxon>Orchidaceae</taxon>
        <taxon>Epidendroideae</taxon>
        <taxon>Malaxideae</taxon>
        <taxon>Dendrobiinae</taxon>
        <taxon>Dendrobium</taxon>
    </lineage>
</organism>
<gene>
    <name evidence="1" type="ORF">IEQ34_023138</name>
</gene>
<proteinExistence type="predicted"/>
<comment type="caution">
    <text evidence="1">The sequence shown here is derived from an EMBL/GenBank/DDBJ whole genome shotgun (WGS) entry which is preliminary data.</text>
</comment>
<sequence>MKRLSRDRSSPEASAGSVAFEGEGEFSCDYRSRCSTMNLESCCSALPNSLFCCPEGSRLQSRYSSRFHVLFRQPEDLLVAVHRRSKAVQLLGRIPTRCPRIPDQEPLNSDTLAPPDPNLIKDILLGKVYRDDIKLISNKSDLTLNPLELNLEDSDLIDLESINLRVVTKLDPTEIINMNSKDINLNLNNSELNLKVEHPRVLLKSILGVAPLDLHLKECVFLDWTYFTIPRTNFTVRECISPYSYVISLTVVPTSVMDTLPHLLSPIPAGDSLGYPIMVVSQNPSSYHIPDSSIMPSILLSSYNLESCCSALPNSLFCCPEGSHLQSRDSSMFHVLLRQPEDLLVAVHRRSKAVQPLGRIPTRCPRIPDQDLTTWSIVDLESITSRILSSTLESPHRYCQRQYAIDLKFSVQTVVRVMLVITLLEAHNNFGVQCRLVRITHFVADVSLLLSFMEKDVIEADKSEA</sequence>
<dbReference type="AlphaFoldDB" id="A0AAV7G0V4"/>
<evidence type="ECO:0000313" key="2">
    <source>
        <dbReference type="Proteomes" id="UP000775213"/>
    </source>
</evidence>
<keyword evidence="2" id="KW-1185">Reference proteome</keyword>
<dbReference type="Proteomes" id="UP000775213">
    <property type="component" value="Unassembled WGS sequence"/>
</dbReference>
<name>A0AAV7G0V4_DENCH</name>
<reference evidence="1 2" key="1">
    <citation type="journal article" date="2021" name="Hortic Res">
        <title>Chromosome-scale assembly of the Dendrobium chrysotoxum genome enhances the understanding of orchid evolution.</title>
        <authorList>
            <person name="Zhang Y."/>
            <person name="Zhang G.Q."/>
            <person name="Zhang D."/>
            <person name="Liu X.D."/>
            <person name="Xu X.Y."/>
            <person name="Sun W.H."/>
            <person name="Yu X."/>
            <person name="Zhu X."/>
            <person name="Wang Z.W."/>
            <person name="Zhao X."/>
            <person name="Zhong W.Y."/>
            <person name="Chen H."/>
            <person name="Yin W.L."/>
            <person name="Huang T."/>
            <person name="Niu S.C."/>
            <person name="Liu Z.J."/>
        </authorList>
    </citation>
    <scope>NUCLEOTIDE SEQUENCE [LARGE SCALE GENOMIC DNA]</scope>
    <source>
        <strain evidence="1">Lindl</strain>
    </source>
</reference>
<evidence type="ECO:0000313" key="1">
    <source>
        <dbReference type="EMBL" id="KAH0449338.1"/>
    </source>
</evidence>
<protein>
    <submittedName>
        <fullName evidence="1">Uncharacterized protein</fullName>
    </submittedName>
</protein>
<dbReference type="EMBL" id="JAGFBR010000019">
    <property type="protein sequence ID" value="KAH0449338.1"/>
    <property type="molecule type" value="Genomic_DNA"/>
</dbReference>